<organism evidence="1 2">
    <name type="scientific">Pistacia integerrima</name>
    <dbReference type="NCBI Taxonomy" id="434235"/>
    <lineage>
        <taxon>Eukaryota</taxon>
        <taxon>Viridiplantae</taxon>
        <taxon>Streptophyta</taxon>
        <taxon>Embryophyta</taxon>
        <taxon>Tracheophyta</taxon>
        <taxon>Spermatophyta</taxon>
        <taxon>Magnoliopsida</taxon>
        <taxon>eudicotyledons</taxon>
        <taxon>Gunneridae</taxon>
        <taxon>Pentapetalae</taxon>
        <taxon>rosids</taxon>
        <taxon>malvids</taxon>
        <taxon>Sapindales</taxon>
        <taxon>Anacardiaceae</taxon>
        <taxon>Pistacia</taxon>
    </lineage>
</organism>
<comment type="caution">
    <text evidence="1">The sequence shown here is derived from an EMBL/GenBank/DDBJ whole genome shotgun (WGS) entry which is preliminary data.</text>
</comment>
<protein>
    <submittedName>
        <fullName evidence="1">Uncharacterized protein</fullName>
    </submittedName>
</protein>
<name>A0ACC0YKR2_9ROSI</name>
<evidence type="ECO:0000313" key="2">
    <source>
        <dbReference type="Proteomes" id="UP001163603"/>
    </source>
</evidence>
<sequence>MESRSCSKRTPGFSDYGFTDILLSWSLDDILNQNLFKDNVKKIPSSFHSRNQYFRSYDFPLLEETRAQLHSGMEIISRSPFAKLVSIKKSKPHGKKLYELEIDHWQNSRNRGKEPYKTLPGDILVLADAKPQTASDLQVVGRMWTFVSVTKISANENDSGTTISFKIKASKDIEVDDEKSKSFFIIFLTNITPNKRIWSSLHMSQNSKIINKVLCSGTMVEENCELCSQHNGGVYAEKFGSNLSSTLNDSQSKAVFACLRRINCDHKASIELIWGPPGTGKTKTVSMLLFTLLRLKCRTLVCAPTNVAITEVALRVVKLVKESSEGDAGRATLFRPLGDMLLCGNNERLKVGAELEEIYLDYRIERLVDCLGLVTGWRRCFTSMTEFLEDCVSQYQTFLENELMERINSNENEIKGKKGKNKTEGSKRECKSFLRFVRDRFSDIASSLKNCIRTLCTHIPKSYISEKFFQNILGLISLLDSFKTLLFQDNVVSEELKELFSRSLVVEVEDLSEPIVDTKSLLHTRSKCHSALKCLWVSLNELDLPKAVNIKSLKDFCFKKASLIFCTASSSHLLHNMVKEPLSFLVIDEAAQLKESESIMPMQLPGIKHAVLIGDEQQLPATVESNVSDEAGFGRSLFERLSSLGHSKHLLNTQYRMHPSISSFANSYFYQNQILDGPNVKRKVYKKQYLPGKMFGSYSFINVIGGREEFDDIGHSRRNMVEVSVVLKILQKLYKACARSKLKLSIGIVSPYNAQVSAIQEKLGRKYENRDGFCVKVKSIDGFQGGEEDIIIISTVRSNSGGSIGFMSKPQRINVAVTRARHCLWILGNERTLTRSESVWETLVLDAKDRKCFFHADEDKDLAKAILEFKSESDELDELLNVESILIRNQRWKVIFSDKFLKSFKKLTSYKARKSVIDLLLKLSSGWRPKIKNIDSTCGSSLHIFKKFKINGLFIVCTIDIVKESSYIQVLKVWDILPSEYVQILVKCLDNIFVKYTDKYINHCKEKCLEGNLEVPKTWAASSDIIRENTLAKNESGSDSSGVIFDGESCFKKFYTLSLGMVNHLLSDRDGRELDLPLEVTDEQMEIILFPRSTFVLGRFGTGKTRILTLKLLQKEKLYHMPMAGYKGVGSRAQEHIGQKSEVEEGIGENKRAILRQLFVTGNSKESFAVKQHISHLKSSNFCEKFSAENSLIAIKNIEDAAQFKNIPDSFVDVPPMSYPLVLTFREFLMMLDATLGNSYVERFDDVTKFSDGQSEGFRSVALQNFLRTKELNCDMFSSLYWPHFDSKLTKKLDSSRVFNEIICHIKGGLQTMEVDDGKLSRQNYVQSSESRVSSLSKRDKEKIYDIFQNYERMKKENGEFDLSDLVIDLHRRLKAGKYNGDIMDFVYIDEVQDLAMSHIMLFKYICRNVKEGFVFSGDTAQTIAKGINFRFQDIRSLFDKKFVYESRSNGHDPRKEKEQHSEIFNLSQNFCTHAGLLKLAQSIIDIIYHFFPHSIDVSKPEDSLILGEPPVLLASGNNENAIVTIFGDNVNVGWNQTGFGAEQVILVRNDYDRKKISSNTGKQALVLTIVESKGLEFQDVLLYNFFGSSPVKCQWKVIYEYMKEQDLLDSMSGGSIPSVYEAKHNVMCAELKQLYAAITCTRQRLWICEDIDELSIPMFEYWEKKSLVQLFYRHNYEMATLCFERANDTYWQGRSKATGLKAAADHTPNLIPEQANMILREAAVIFEGIGDLDSAARCFSDLKEYERAGDSNCFLGIEVMSPAGNIYLKKIGESGLEKAGECFCLAGQYELAAHVYAKGNFYSKCLTACSKGKLFDIGLQYIHSWKQKADKDINLVRRSKVLNKIEQDFLESCAIQYHELKDKKSMMKFVNAFHSVEMRHKFLKSLRLFDELQLLDGLHNSESIPFRSQRSKPFSEHNNTTRGFNEAGEDQQQKSNATELKAALDNVQSSNPEAIDKGGFASRCNVM</sequence>
<dbReference type="EMBL" id="CM047741">
    <property type="protein sequence ID" value="KAJ0038512.1"/>
    <property type="molecule type" value="Genomic_DNA"/>
</dbReference>
<dbReference type="Proteomes" id="UP001163603">
    <property type="component" value="Chromosome 6"/>
</dbReference>
<reference evidence="2" key="1">
    <citation type="journal article" date="2023" name="G3 (Bethesda)">
        <title>Genome assembly and association tests identify interacting loci associated with vigor, precocity, and sex in interspecific pistachio rootstocks.</title>
        <authorList>
            <person name="Palmer W."/>
            <person name="Jacygrad E."/>
            <person name="Sagayaradj S."/>
            <person name="Cavanaugh K."/>
            <person name="Han R."/>
            <person name="Bertier L."/>
            <person name="Beede B."/>
            <person name="Kafkas S."/>
            <person name="Golino D."/>
            <person name="Preece J."/>
            <person name="Michelmore R."/>
        </authorList>
    </citation>
    <scope>NUCLEOTIDE SEQUENCE [LARGE SCALE GENOMIC DNA]</scope>
</reference>
<evidence type="ECO:0000313" key="1">
    <source>
        <dbReference type="EMBL" id="KAJ0038512.1"/>
    </source>
</evidence>
<keyword evidence="2" id="KW-1185">Reference proteome</keyword>
<proteinExistence type="predicted"/>
<gene>
    <name evidence="1" type="ORF">Pint_22558</name>
</gene>
<accession>A0ACC0YKR2</accession>